<dbReference type="Proteomes" id="UP001642487">
    <property type="component" value="Chromosome 10"/>
</dbReference>
<evidence type="ECO:0000313" key="2">
    <source>
        <dbReference type="EMBL" id="CAK9310689.1"/>
    </source>
</evidence>
<dbReference type="InterPro" id="IPR039282">
    <property type="entry name" value="LSU"/>
</dbReference>
<gene>
    <name evidence="2" type="ORF">CITCOLO1_LOCUS2324</name>
</gene>
<evidence type="ECO:0000313" key="3">
    <source>
        <dbReference type="Proteomes" id="UP001642487"/>
    </source>
</evidence>
<proteinExistence type="predicted"/>
<evidence type="ECO:0000256" key="1">
    <source>
        <dbReference type="SAM" id="Coils"/>
    </source>
</evidence>
<reference evidence="2 3" key="1">
    <citation type="submission" date="2024-03" db="EMBL/GenBank/DDBJ databases">
        <authorList>
            <person name="Gkanogiannis A."/>
            <person name="Becerra Lopez-Lavalle L."/>
        </authorList>
    </citation>
    <scope>NUCLEOTIDE SEQUENCE [LARGE SCALE GENOMIC DNA]</scope>
</reference>
<protein>
    <submittedName>
        <fullName evidence="2">Uncharacterized protein</fullName>
    </submittedName>
</protein>
<dbReference type="PANTHER" id="PTHR34283:SF1">
    <property type="entry name" value="PROTEIN RESPONSE TO LOW SULFUR 1"/>
    <property type="match status" value="1"/>
</dbReference>
<keyword evidence="3" id="KW-1185">Reference proteome</keyword>
<sequence length="105" mass="11896">MGVLKSDGVDSMSLRRRNEALEKELEASQEREQVMREQLKRALERLKVAEEAEERLSSQLGELEAEALAQARDYHQQITSLMNQLSQAHKLLQATSTSHSIASFT</sequence>
<name>A0ABP0XRQ7_9ROSI</name>
<dbReference type="EMBL" id="OZ021744">
    <property type="protein sequence ID" value="CAK9310689.1"/>
    <property type="molecule type" value="Genomic_DNA"/>
</dbReference>
<dbReference type="PANTHER" id="PTHR34283">
    <property type="entry name" value="PROTEIN RESPONSE TO LOW SULFUR 1"/>
    <property type="match status" value="1"/>
</dbReference>
<keyword evidence="1" id="KW-0175">Coiled coil</keyword>
<organism evidence="2 3">
    <name type="scientific">Citrullus colocynthis</name>
    <name type="common">colocynth</name>
    <dbReference type="NCBI Taxonomy" id="252529"/>
    <lineage>
        <taxon>Eukaryota</taxon>
        <taxon>Viridiplantae</taxon>
        <taxon>Streptophyta</taxon>
        <taxon>Embryophyta</taxon>
        <taxon>Tracheophyta</taxon>
        <taxon>Spermatophyta</taxon>
        <taxon>Magnoliopsida</taxon>
        <taxon>eudicotyledons</taxon>
        <taxon>Gunneridae</taxon>
        <taxon>Pentapetalae</taxon>
        <taxon>rosids</taxon>
        <taxon>fabids</taxon>
        <taxon>Cucurbitales</taxon>
        <taxon>Cucurbitaceae</taxon>
        <taxon>Benincaseae</taxon>
        <taxon>Citrullus</taxon>
    </lineage>
</organism>
<accession>A0ABP0XRQ7</accession>
<feature type="coiled-coil region" evidence="1">
    <location>
        <begin position="11"/>
        <end position="66"/>
    </location>
</feature>